<evidence type="ECO:0000313" key="2">
    <source>
        <dbReference type="EMBL" id="GIY48149.1"/>
    </source>
</evidence>
<evidence type="ECO:0000256" key="1">
    <source>
        <dbReference type="SAM" id="MobiDB-lite"/>
    </source>
</evidence>
<feature type="region of interest" description="Disordered" evidence="1">
    <location>
        <begin position="41"/>
        <end position="81"/>
    </location>
</feature>
<dbReference type="Proteomes" id="UP001054945">
    <property type="component" value="Unassembled WGS sequence"/>
</dbReference>
<comment type="caution">
    <text evidence="2">The sequence shown here is derived from an EMBL/GenBank/DDBJ whole genome shotgun (WGS) entry which is preliminary data.</text>
</comment>
<evidence type="ECO:0000313" key="3">
    <source>
        <dbReference type="Proteomes" id="UP001054945"/>
    </source>
</evidence>
<gene>
    <name evidence="2" type="ORF">CEXT_284561</name>
</gene>
<keyword evidence="3" id="KW-1185">Reference proteome</keyword>
<proteinExistence type="predicted"/>
<sequence>MTHGWLTRPKSTFPISPGVTDETVSGRVRWVQRRKQQGARSCSLATVRKSQRAAMTGAPNPHANEGGMGLAAKSSAEDYET</sequence>
<feature type="region of interest" description="Disordered" evidence="1">
    <location>
        <begin position="1"/>
        <end position="20"/>
    </location>
</feature>
<organism evidence="2 3">
    <name type="scientific">Caerostris extrusa</name>
    <name type="common">Bark spider</name>
    <name type="synonym">Caerostris bankana</name>
    <dbReference type="NCBI Taxonomy" id="172846"/>
    <lineage>
        <taxon>Eukaryota</taxon>
        <taxon>Metazoa</taxon>
        <taxon>Ecdysozoa</taxon>
        <taxon>Arthropoda</taxon>
        <taxon>Chelicerata</taxon>
        <taxon>Arachnida</taxon>
        <taxon>Araneae</taxon>
        <taxon>Araneomorphae</taxon>
        <taxon>Entelegynae</taxon>
        <taxon>Araneoidea</taxon>
        <taxon>Araneidae</taxon>
        <taxon>Caerostris</taxon>
    </lineage>
</organism>
<dbReference type="AlphaFoldDB" id="A0AAV4TQY1"/>
<reference evidence="2 3" key="1">
    <citation type="submission" date="2021-06" db="EMBL/GenBank/DDBJ databases">
        <title>Caerostris extrusa draft genome.</title>
        <authorList>
            <person name="Kono N."/>
            <person name="Arakawa K."/>
        </authorList>
    </citation>
    <scope>NUCLEOTIDE SEQUENCE [LARGE SCALE GENOMIC DNA]</scope>
</reference>
<name>A0AAV4TQY1_CAEEX</name>
<dbReference type="EMBL" id="BPLR01011678">
    <property type="protein sequence ID" value="GIY48149.1"/>
    <property type="molecule type" value="Genomic_DNA"/>
</dbReference>
<accession>A0AAV4TQY1</accession>
<protein>
    <submittedName>
        <fullName evidence="2">Uncharacterized protein</fullName>
    </submittedName>
</protein>